<dbReference type="PRINTS" id="PR00038">
    <property type="entry name" value="HTHLUXR"/>
</dbReference>
<keyword evidence="1 5" id="KW-0597">Phosphoprotein</keyword>
<dbReference type="InterPro" id="IPR058245">
    <property type="entry name" value="NreC/VraR/RcsB-like_REC"/>
</dbReference>
<dbReference type="PROSITE" id="PS50110">
    <property type="entry name" value="RESPONSE_REGULATORY"/>
    <property type="match status" value="1"/>
</dbReference>
<evidence type="ECO:0000256" key="2">
    <source>
        <dbReference type="ARBA" id="ARBA00023015"/>
    </source>
</evidence>
<dbReference type="Pfam" id="PF00196">
    <property type="entry name" value="GerE"/>
    <property type="match status" value="1"/>
</dbReference>
<dbReference type="SMART" id="SM00448">
    <property type="entry name" value="REC"/>
    <property type="match status" value="1"/>
</dbReference>
<dbReference type="SUPFAM" id="SSF52172">
    <property type="entry name" value="CheY-like"/>
    <property type="match status" value="1"/>
</dbReference>
<dbReference type="PROSITE" id="PS50043">
    <property type="entry name" value="HTH_LUXR_2"/>
    <property type="match status" value="1"/>
</dbReference>
<gene>
    <name evidence="8" type="ORF">GCM10023091_40340</name>
</gene>
<evidence type="ECO:0000313" key="9">
    <source>
        <dbReference type="Proteomes" id="UP001501508"/>
    </source>
</evidence>
<evidence type="ECO:0000259" key="7">
    <source>
        <dbReference type="PROSITE" id="PS50110"/>
    </source>
</evidence>
<organism evidence="8 9">
    <name type="scientific">Ravibacter arvi</name>
    <dbReference type="NCBI Taxonomy" id="2051041"/>
    <lineage>
        <taxon>Bacteria</taxon>
        <taxon>Pseudomonadati</taxon>
        <taxon>Bacteroidota</taxon>
        <taxon>Cytophagia</taxon>
        <taxon>Cytophagales</taxon>
        <taxon>Spirosomataceae</taxon>
        <taxon>Ravibacter</taxon>
    </lineage>
</organism>
<name>A0ABP8MBC3_9BACT</name>
<keyword evidence="9" id="KW-1185">Reference proteome</keyword>
<dbReference type="Pfam" id="PF00072">
    <property type="entry name" value="Response_reg"/>
    <property type="match status" value="1"/>
</dbReference>
<proteinExistence type="predicted"/>
<evidence type="ECO:0000313" key="8">
    <source>
        <dbReference type="EMBL" id="GAA4446719.1"/>
    </source>
</evidence>
<dbReference type="SMART" id="SM00421">
    <property type="entry name" value="HTH_LUXR"/>
    <property type="match status" value="1"/>
</dbReference>
<evidence type="ECO:0000256" key="1">
    <source>
        <dbReference type="ARBA" id="ARBA00022553"/>
    </source>
</evidence>
<dbReference type="PANTHER" id="PTHR43214">
    <property type="entry name" value="TWO-COMPONENT RESPONSE REGULATOR"/>
    <property type="match status" value="1"/>
</dbReference>
<evidence type="ECO:0000256" key="5">
    <source>
        <dbReference type="PROSITE-ProRule" id="PRU00169"/>
    </source>
</evidence>
<dbReference type="Gene3D" id="3.40.50.2300">
    <property type="match status" value="1"/>
</dbReference>
<dbReference type="RefSeq" id="WP_345032573.1">
    <property type="nucleotide sequence ID" value="NZ_BAABEY010000036.1"/>
</dbReference>
<evidence type="ECO:0000256" key="3">
    <source>
        <dbReference type="ARBA" id="ARBA00023125"/>
    </source>
</evidence>
<keyword evidence="4" id="KW-0804">Transcription</keyword>
<accession>A0ABP8MBC3</accession>
<dbReference type="InterPro" id="IPR001789">
    <property type="entry name" value="Sig_transdc_resp-reg_receiver"/>
</dbReference>
<dbReference type="Proteomes" id="UP001501508">
    <property type="component" value="Unassembled WGS sequence"/>
</dbReference>
<dbReference type="EMBL" id="BAABEY010000036">
    <property type="protein sequence ID" value="GAA4446719.1"/>
    <property type="molecule type" value="Genomic_DNA"/>
</dbReference>
<keyword evidence="3" id="KW-0238">DNA-binding</keyword>
<dbReference type="InterPro" id="IPR016032">
    <property type="entry name" value="Sig_transdc_resp-reg_C-effctor"/>
</dbReference>
<comment type="caution">
    <text evidence="8">The sequence shown here is derived from an EMBL/GenBank/DDBJ whole genome shotgun (WGS) entry which is preliminary data.</text>
</comment>
<dbReference type="InterPro" id="IPR000792">
    <property type="entry name" value="Tscrpt_reg_LuxR_C"/>
</dbReference>
<sequence>MKIAIIEDHQLFAECLKIYFERMGIAQNVQLFENGRQFLQTAGWNPDLVLTDLMMEGISGVELIKELADKRKREKLKYKIIVLSSVEDYQIIKKALFTGASGYLSKNTRLEELSEAIEKVTRNENYISSYLQKNLINNILTENEYTLLLSPREKELLYMVCDGITLKEAAYQLNLSIHTIRNYYRSIMKKFNVHRTVDLIKFAIEKGLYFPKTQK</sequence>
<feature type="modified residue" description="4-aspartylphosphate" evidence="5">
    <location>
        <position position="52"/>
    </location>
</feature>
<evidence type="ECO:0000256" key="4">
    <source>
        <dbReference type="ARBA" id="ARBA00023163"/>
    </source>
</evidence>
<dbReference type="SUPFAM" id="SSF46894">
    <property type="entry name" value="C-terminal effector domain of the bipartite response regulators"/>
    <property type="match status" value="1"/>
</dbReference>
<feature type="domain" description="HTH luxR-type" evidence="6">
    <location>
        <begin position="142"/>
        <end position="207"/>
    </location>
</feature>
<dbReference type="PANTHER" id="PTHR43214:SF41">
    <property type="entry name" value="NITRATE_NITRITE RESPONSE REGULATOR PROTEIN NARP"/>
    <property type="match status" value="1"/>
</dbReference>
<protein>
    <submittedName>
        <fullName evidence="8">Response regulator transcription factor</fullName>
    </submittedName>
</protein>
<dbReference type="InterPro" id="IPR011006">
    <property type="entry name" value="CheY-like_superfamily"/>
</dbReference>
<dbReference type="CDD" id="cd17535">
    <property type="entry name" value="REC_NarL-like"/>
    <property type="match status" value="1"/>
</dbReference>
<evidence type="ECO:0000259" key="6">
    <source>
        <dbReference type="PROSITE" id="PS50043"/>
    </source>
</evidence>
<feature type="domain" description="Response regulatory" evidence="7">
    <location>
        <begin position="2"/>
        <end position="121"/>
    </location>
</feature>
<keyword evidence="2" id="KW-0805">Transcription regulation</keyword>
<dbReference type="CDD" id="cd06170">
    <property type="entry name" value="LuxR_C_like"/>
    <property type="match status" value="1"/>
</dbReference>
<dbReference type="InterPro" id="IPR039420">
    <property type="entry name" value="WalR-like"/>
</dbReference>
<reference evidence="9" key="1">
    <citation type="journal article" date="2019" name="Int. J. Syst. Evol. Microbiol.">
        <title>The Global Catalogue of Microorganisms (GCM) 10K type strain sequencing project: providing services to taxonomists for standard genome sequencing and annotation.</title>
        <authorList>
            <consortium name="The Broad Institute Genomics Platform"/>
            <consortium name="The Broad Institute Genome Sequencing Center for Infectious Disease"/>
            <person name="Wu L."/>
            <person name="Ma J."/>
        </authorList>
    </citation>
    <scope>NUCLEOTIDE SEQUENCE [LARGE SCALE GENOMIC DNA]</scope>
    <source>
        <strain evidence="9">JCM 31920</strain>
    </source>
</reference>